<dbReference type="GeneID" id="5563030"/>
<dbReference type="Pfam" id="PF17884">
    <property type="entry name" value="DUF5591"/>
    <property type="match status" value="1"/>
</dbReference>
<dbReference type="SUPFAM" id="SSF102114">
    <property type="entry name" value="Radical SAM enzymes"/>
    <property type="match status" value="1"/>
</dbReference>
<dbReference type="GO" id="GO:0003824">
    <property type="term" value="F:catalytic activity"/>
    <property type="evidence" value="ECO:0007669"/>
    <property type="project" value="InterPro"/>
</dbReference>
<dbReference type="Gene3D" id="3.40.50.10630">
    <property type="entry name" value="Uracil-DNA glycosylase-like"/>
    <property type="match status" value="1"/>
</dbReference>
<gene>
    <name evidence="3" type="ordered locus">Igni_1353</name>
</gene>
<name>A8AC77_IGNH4</name>
<reference evidence="3 4" key="1">
    <citation type="journal article" date="2008" name="Genome Biol.">
        <title>A genomic analysis of the archaeal system Ignicoccus hospitalis-Nanoarchaeum equitans.</title>
        <authorList>
            <person name="Podar M."/>
            <person name="Anderson I."/>
            <person name="Makarova K.S."/>
            <person name="Elkins J.G."/>
            <person name="Ivanova N."/>
            <person name="Wall M.A."/>
            <person name="Lykidis A."/>
            <person name="Mavromatis K."/>
            <person name="Sun H."/>
            <person name="Hudson M.E."/>
            <person name="Chen W."/>
            <person name="Deciu C."/>
            <person name="Hutchison D."/>
            <person name="Eads J.R."/>
            <person name="Anderson A."/>
            <person name="Fernandes F."/>
            <person name="Szeto E."/>
            <person name="Lapidus A."/>
            <person name="Kyrpides N.C."/>
            <person name="Saier M.H.Jr."/>
            <person name="Richardson P.M."/>
            <person name="Rachel R."/>
            <person name="Huber H."/>
            <person name="Eisen J.A."/>
            <person name="Koonin E.V."/>
            <person name="Keller M."/>
            <person name="Stetter K.O."/>
        </authorList>
    </citation>
    <scope>NUCLEOTIDE SEQUENCE [LARGE SCALE GENOMIC DNA]</scope>
    <source>
        <strain evidence="4">KIN4/I / DSM 18386 / JCM 14125</strain>
    </source>
</reference>
<dbReference type="eggNOG" id="arCOG01360">
    <property type="taxonomic scope" value="Archaea"/>
</dbReference>
<keyword evidence="1" id="KW-0819">tRNA processing</keyword>
<protein>
    <submittedName>
        <fullName evidence="3">Radical SAM domain protein</fullName>
    </submittedName>
</protein>
<feature type="domain" description="Elp3/MiaA/NifB-like radical SAM core" evidence="2">
    <location>
        <begin position="7"/>
        <end position="221"/>
    </location>
</feature>
<dbReference type="SMART" id="SM00729">
    <property type="entry name" value="Elp3"/>
    <property type="match status" value="1"/>
</dbReference>
<dbReference type="Proteomes" id="UP000000262">
    <property type="component" value="Chromosome"/>
</dbReference>
<dbReference type="RefSeq" id="WP_012123493.1">
    <property type="nucleotide sequence ID" value="NC_009776.1"/>
</dbReference>
<dbReference type="OrthoDB" id="115061at2157"/>
<dbReference type="EMBL" id="CP000816">
    <property type="protein sequence ID" value="ABU82529.1"/>
    <property type="molecule type" value="Genomic_DNA"/>
</dbReference>
<dbReference type="GO" id="GO:0008033">
    <property type="term" value="P:tRNA processing"/>
    <property type="evidence" value="ECO:0007669"/>
    <property type="project" value="UniProtKB-KW"/>
</dbReference>
<accession>A8AC77</accession>
<dbReference type="InterPro" id="IPR058240">
    <property type="entry name" value="rSAM_sf"/>
</dbReference>
<evidence type="ECO:0000313" key="3">
    <source>
        <dbReference type="EMBL" id="ABU82529.1"/>
    </source>
</evidence>
<evidence type="ECO:0000256" key="1">
    <source>
        <dbReference type="ARBA" id="ARBA00022694"/>
    </source>
</evidence>
<dbReference type="AlphaFoldDB" id="A8AC77"/>
<dbReference type="InterPro" id="IPR006638">
    <property type="entry name" value="Elp3/MiaA/NifB-like_rSAM"/>
</dbReference>
<dbReference type="InterPro" id="IPR040777">
    <property type="entry name" value="DUF5591"/>
</dbReference>
<dbReference type="GO" id="GO:0051536">
    <property type="term" value="F:iron-sulfur cluster binding"/>
    <property type="evidence" value="ECO:0007669"/>
    <property type="project" value="InterPro"/>
</dbReference>
<dbReference type="HOGENOM" id="CLU_604975_0_0_2"/>
<dbReference type="InterPro" id="IPR036895">
    <property type="entry name" value="Uracil-DNA_glycosylase-like_sf"/>
</dbReference>
<dbReference type="eggNOG" id="arCOG00990">
    <property type="taxonomic scope" value="Archaea"/>
</dbReference>
<dbReference type="KEGG" id="iho:Igni_1353"/>
<keyword evidence="4" id="KW-1185">Reference proteome</keyword>
<proteinExistence type="predicted"/>
<sequence length="452" mass="52696">MCWTTKEKAVVSELGKCSWGACVFCGWGKKVGKDTPESFMEKVNKALASNPKRLKIYTSGSLFDDSQYPPWLRLWLAERVETPCLEELQVESLPDFITYERLQPFLRRRYALVVSLGLEVADDEALKKLGKYPAMSVSKYISKATLLKGVGAKVRTYVLANPPVENWRELLKKTVELALRYSDEVVIINTYPHSDSPLFKMWVEGKWKPLPPEEFYEAVEEWIHDPRVQVDSSNFAFKPKFPKWMRKRIVGATKEALLHPYYEVWQQFLTNFYKPPQKKKFLLFVPCSYKKPYYKSKTWKSIRRVLREVGVLRKVHMVAVSSPGVVPEEFADEYPFNAYDWPEWEETEEIKELYTKVTKERVKRYLEKHKDHYEKVLVYLKPDSESFKAVMEACAELGINCVPCLKRYDEEVKSFKPPVAHPKALEDLRECLESLKKSSEGLPRSPTTTRAL</sequence>
<dbReference type="STRING" id="453591.Igni_1353"/>
<evidence type="ECO:0000259" key="2">
    <source>
        <dbReference type="SMART" id="SM00729"/>
    </source>
</evidence>
<organism evidence="3 4">
    <name type="scientific">Ignicoccus hospitalis (strain KIN4/I / DSM 18386 / JCM 14125)</name>
    <dbReference type="NCBI Taxonomy" id="453591"/>
    <lineage>
        <taxon>Archaea</taxon>
        <taxon>Thermoproteota</taxon>
        <taxon>Thermoprotei</taxon>
        <taxon>Desulfurococcales</taxon>
        <taxon>Desulfurococcaceae</taxon>
        <taxon>Ignicoccus</taxon>
    </lineage>
</organism>
<evidence type="ECO:0000313" key="4">
    <source>
        <dbReference type="Proteomes" id="UP000000262"/>
    </source>
</evidence>
<dbReference type="SUPFAM" id="SSF52141">
    <property type="entry name" value="Uracil-DNA glycosylase-like"/>
    <property type="match status" value="1"/>
</dbReference>